<dbReference type="InterPro" id="IPR026739">
    <property type="entry name" value="AP_beta"/>
</dbReference>
<keyword evidence="3 6" id="KW-0813">Transport</keyword>
<dbReference type="STRING" id="3088.A0A383WIP9"/>
<dbReference type="Gene3D" id="3.30.310.10">
    <property type="entry name" value="TATA-Binding Protein"/>
    <property type="match status" value="1"/>
</dbReference>
<keyword evidence="10" id="KW-1185">Reference proteome</keyword>
<dbReference type="InterPro" id="IPR016342">
    <property type="entry name" value="AP_complex_bsu_1_2_4"/>
</dbReference>
<evidence type="ECO:0000256" key="5">
    <source>
        <dbReference type="ARBA" id="ARBA00023136"/>
    </source>
</evidence>
<dbReference type="SMART" id="SM01020">
    <property type="entry name" value="B2-adapt-app_C"/>
    <property type="match status" value="1"/>
</dbReference>
<feature type="region of interest" description="Disordered" evidence="7">
    <location>
        <begin position="605"/>
        <end position="625"/>
    </location>
</feature>
<evidence type="ECO:0000313" key="9">
    <source>
        <dbReference type="EMBL" id="SZX77029.1"/>
    </source>
</evidence>
<dbReference type="Pfam" id="PF09066">
    <property type="entry name" value="B2-adapt-app_C"/>
    <property type="match status" value="1"/>
</dbReference>
<dbReference type="InterPro" id="IPR015151">
    <property type="entry name" value="B-adaptin_app_sub_C"/>
</dbReference>
<comment type="similarity">
    <text evidence="2 6">Belongs to the adaptor complexes large subunit family.</text>
</comment>
<comment type="subunit">
    <text evidence="6">Adaptor protein complexes are heterotetramers composed of two large adaptins (beta-type subunit and alpha-type or delta-type or epsilon-type or gamma-type subunit), a medium adaptin (mu-type subunit) and a small adaptin (sigma-type subunit).</text>
</comment>
<dbReference type="SUPFAM" id="SSF48371">
    <property type="entry name" value="ARM repeat"/>
    <property type="match status" value="1"/>
</dbReference>
<dbReference type="GO" id="GO:0006886">
    <property type="term" value="P:intracellular protein transport"/>
    <property type="evidence" value="ECO:0007669"/>
    <property type="project" value="InterPro"/>
</dbReference>
<comment type="subcellular location">
    <subcellularLocation>
        <location evidence="1">Endomembrane system</location>
    </subcellularLocation>
</comment>
<dbReference type="PIRSF" id="PIRSF002291">
    <property type="entry name" value="AP_complex_beta"/>
    <property type="match status" value="1"/>
</dbReference>
<dbReference type="PANTHER" id="PTHR11134">
    <property type="entry name" value="ADAPTOR COMPLEX SUBUNIT BETA FAMILY MEMBER"/>
    <property type="match status" value="1"/>
</dbReference>
<dbReference type="GO" id="GO:0030276">
    <property type="term" value="F:clathrin binding"/>
    <property type="evidence" value="ECO:0007669"/>
    <property type="project" value="InterPro"/>
</dbReference>
<comment type="function">
    <text evidence="6">Subunit of clathrin-associated adaptor protein complex that plays a role in protein sorting in the late-Golgi/trans-Golgi network (TGN) and/or endosomes. The AP complexes mediate both the recruitment of clathrin to membranes and the recognition of sorting signals within the cytosolic tails of transmembrane cargo molecules.</text>
</comment>
<dbReference type="GO" id="GO:0012505">
    <property type="term" value="C:endomembrane system"/>
    <property type="evidence" value="ECO:0007669"/>
    <property type="project" value="UniProtKB-SubCell"/>
</dbReference>
<evidence type="ECO:0000313" key="10">
    <source>
        <dbReference type="Proteomes" id="UP000256970"/>
    </source>
</evidence>
<keyword evidence="5 6" id="KW-0472">Membrane</keyword>
<evidence type="ECO:0000256" key="4">
    <source>
        <dbReference type="ARBA" id="ARBA00022927"/>
    </source>
</evidence>
<feature type="region of interest" description="Disordered" evidence="7">
    <location>
        <begin position="699"/>
        <end position="722"/>
    </location>
</feature>
<protein>
    <recommendedName>
        <fullName evidence="6">Beta-adaptin-like protein</fullName>
    </recommendedName>
</protein>
<evidence type="ECO:0000256" key="7">
    <source>
        <dbReference type="SAM" id="MobiDB-lite"/>
    </source>
</evidence>
<evidence type="ECO:0000259" key="8">
    <source>
        <dbReference type="SMART" id="SM01020"/>
    </source>
</evidence>
<feature type="domain" description="Beta-adaptin appendage C-terminal subdomain" evidence="8">
    <location>
        <begin position="723"/>
        <end position="841"/>
    </location>
</feature>
<dbReference type="InterPro" id="IPR011989">
    <property type="entry name" value="ARM-like"/>
</dbReference>
<reference evidence="9 10" key="1">
    <citation type="submission" date="2016-10" db="EMBL/GenBank/DDBJ databases">
        <authorList>
            <person name="Cai Z."/>
        </authorList>
    </citation>
    <scope>NUCLEOTIDE SEQUENCE [LARGE SCALE GENOMIC DNA]</scope>
</reference>
<dbReference type="FunFam" id="1.25.10.10:FF:000113">
    <property type="entry name" value="Beta-adaptin-like protein A"/>
    <property type="match status" value="1"/>
</dbReference>
<dbReference type="Gene3D" id="1.25.10.10">
    <property type="entry name" value="Leucine-rich Repeat Variant"/>
    <property type="match status" value="1"/>
</dbReference>
<gene>
    <name evidence="9" type="ORF">BQ4739_LOCUS17389</name>
</gene>
<dbReference type="GO" id="GO:0016192">
    <property type="term" value="P:vesicle-mediated transport"/>
    <property type="evidence" value="ECO:0007669"/>
    <property type="project" value="InterPro"/>
</dbReference>
<name>A0A383WIP9_TETOB</name>
<organism evidence="9 10">
    <name type="scientific">Tetradesmus obliquus</name>
    <name type="common">Green alga</name>
    <name type="synonym">Acutodesmus obliquus</name>
    <dbReference type="NCBI Taxonomy" id="3088"/>
    <lineage>
        <taxon>Eukaryota</taxon>
        <taxon>Viridiplantae</taxon>
        <taxon>Chlorophyta</taxon>
        <taxon>core chlorophytes</taxon>
        <taxon>Chlorophyceae</taxon>
        <taxon>CS clade</taxon>
        <taxon>Sphaeropleales</taxon>
        <taxon>Scenedesmaceae</taxon>
        <taxon>Tetradesmus</taxon>
    </lineage>
</organism>
<dbReference type="Pfam" id="PF01602">
    <property type="entry name" value="Adaptin_N"/>
    <property type="match status" value="1"/>
</dbReference>
<dbReference type="GO" id="GO:0030131">
    <property type="term" value="C:clathrin adaptor complex"/>
    <property type="evidence" value="ECO:0007669"/>
    <property type="project" value="InterPro"/>
</dbReference>
<evidence type="ECO:0000256" key="1">
    <source>
        <dbReference type="ARBA" id="ARBA00004308"/>
    </source>
</evidence>
<sequence>MSKPRGPTKPRGEYAELSAQLQGLCMTGKRSNIELRQAKKEAFKKVINYMTLGMDMAGLFPMMTSCANLSPDDVVLKKMLYLYITHYAASTPDLALLTINQLHKDCQDQDPTVRGLALRSLCSLRIPNLLEYVVTPVSAGLDDRHPYVRRTAVMGVLKIWHMSPDVVEAQGLLQHVQQLLGQDGDPQVAANCLTLLMQVQGVKRLASNKALMYSLINRIKEFSDWAQCQVLELVAHYTPGSDAEVYDLLNALEDRLGVNNSAVVLATIKVFLYMTLSMTATHQQVLERVKEQLKSLISREDPAAVYAVLCHARLLVARAPMIFEGDYMAFYCRSHDSWYVKQLKMEILTLLASASNVYDIVGELTEYTRDISADTARQAVKAVGRIALSVADVNGIVERLLLFLESGYDHIVAETLVQLKDLLRRYPDLGEVFSMGDIRPSGVADPEARAALVWILGHFGQHIDTAPYLLQPLVEAFGSEPQPVKLALLTAAAKLFFKKPGESRKLLGACLAGGLNDSDQDVHDRALLYYRLLKQDVSTAQLVIAGDPNEPQQAMPFFTDELPQEAQQAIFDEFNTLSVVYQQPASSFVQSAQYHAQHADEYDAPGGAAAADAPGSAGSSGAAAADGGDALLVDTSTNLLDSVQQQEANLLDLGDDEPSSASLAGGAAAAAPAAAAGLGGLLDDDGLGGLDSLMGGLGGLSGGSSSSNGPGQQQQQQQQQLQLSPGFKLMPGVFQERWRALAPAEQYVDSLNMATLAALAANDHKDFCGHVGQANVYTMACGGAAPMFKYYFYAQDGPSQCLFLVEMVVATASRHATVTIKSDAPQPLLAQFVAVWKTVLLGFYR</sequence>
<evidence type="ECO:0000256" key="3">
    <source>
        <dbReference type="ARBA" id="ARBA00022448"/>
    </source>
</evidence>
<dbReference type="InterPro" id="IPR012295">
    <property type="entry name" value="TBP_dom_sf"/>
</dbReference>
<keyword evidence="4 6" id="KW-0653">Protein transport</keyword>
<proteinExistence type="inferred from homology"/>
<dbReference type="AlphaFoldDB" id="A0A383WIP9"/>
<feature type="compositionally biased region" description="Low complexity" evidence="7">
    <location>
        <begin position="703"/>
        <end position="722"/>
    </location>
</feature>
<evidence type="ECO:0000256" key="6">
    <source>
        <dbReference type="PIRNR" id="PIRNR002291"/>
    </source>
</evidence>
<dbReference type="InterPro" id="IPR016024">
    <property type="entry name" value="ARM-type_fold"/>
</dbReference>
<dbReference type="EMBL" id="FNXT01001272">
    <property type="protein sequence ID" value="SZX77029.1"/>
    <property type="molecule type" value="Genomic_DNA"/>
</dbReference>
<dbReference type="InterPro" id="IPR002553">
    <property type="entry name" value="Clathrin/coatomer_adapt-like_N"/>
</dbReference>
<evidence type="ECO:0000256" key="2">
    <source>
        <dbReference type="ARBA" id="ARBA00006613"/>
    </source>
</evidence>
<dbReference type="Proteomes" id="UP000256970">
    <property type="component" value="Unassembled WGS sequence"/>
</dbReference>
<accession>A0A383WIP9</accession>